<dbReference type="SUPFAM" id="SSF56091">
    <property type="entry name" value="DNA ligase/mRNA capping enzyme, catalytic domain"/>
    <property type="match status" value="1"/>
</dbReference>
<proteinExistence type="predicted"/>
<comment type="caution">
    <text evidence="2">The sequence shown here is derived from an EMBL/GenBank/DDBJ whole genome shotgun (WGS) entry which is preliminary data.</text>
</comment>
<dbReference type="EMBL" id="WPNZ01000004">
    <property type="protein sequence ID" value="MVO84965.1"/>
    <property type="molecule type" value="Genomic_DNA"/>
</dbReference>
<evidence type="ECO:0000313" key="2">
    <source>
        <dbReference type="EMBL" id="MVO84965.1"/>
    </source>
</evidence>
<dbReference type="RefSeq" id="WP_157165071.1">
    <property type="nucleotide sequence ID" value="NZ_WPNZ01000004.1"/>
</dbReference>
<protein>
    <recommendedName>
        <fullName evidence="1">ATP-dependent DNA ligase family profile domain-containing protein</fullName>
    </recommendedName>
</protein>
<reference evidence="2 3" key="1">
    <citation type="submission" date="2019-11" db="EMBL/GenBank/DDBJ databases">
        <title>Streptomyces typhae sp. nov., a novel endophytic actinomycete isolated from the root of cattail pollen (Typha angustifolia L.).</title>
        <authorList>
            <person name="Peng C."/>
        </authorList>
    </citation>
    <scope>NUCLEOTIDE SEQUENCE [LARGE SCALE GENOMIC DNA]</scope>
    <source>
        <strain evidence="3">p1417</strain>
    </source>
</reference>
<organism evidence="2 3">
    <name type="scientific">Streptomyces typhae</name>
    <dbReference type="NCBI Taxonomy" id="2681492"/>
    <lineage>
        <taxon>Bacteria</taxon>
        <taxon>Bacillati</taxon>
        <taxon>Actinomycetota</taxon>
        <taxon>Actinomycetes</taxon>
        <taxon>Kitasatosporales</taxon>
        <taxon>Streptomycetaceae</taxon>
        <taxon>Streptomyces</taxon>
    </lineage>
</organism>
<dbReference type="Proteomes" id="UP000483802">
    <property type="component" value="Unassembled WGS sequence"/>
</dbReference>
<feature type="domain" description="ATP-dependent DNA ligase family profile" evidence="1">
    <location>
        <begin position="6"/>
        <end position="81"/>
    </location>
</feature>
<dbReference type="GO" id="GO:0006310">
    <property type="term" value="P:DNA recombination"/>
    <property type="evidence" value="ECO:0007669"/>
    <property type="project" value="InterPro"/>
</dbReference>
<evidence type="ECO:0000259" key="1">
    <source>
        <dbReference type="Pfam" id="PF01068"/>
    </source>
</evidence>
<accession>A0A6L6WRR6</accession>
<dbReference type="Gene3D" id="3.30.470.30">
    <property type="entry name" value="DNA ligase/mRNA capping enzyme"/>
    <property type="match status" value="1"/>
</dbReference>
<dbReference type="AlphaFoldDB" id="A0A6L6WRR6"/>
<dbReference type="GO" id="GO:0006281">
    <property type="term" value="P:DNA repair"/>
    <property type="evidence" value="ECO:0007669"/>
    <property type="project" value="InterPro"/>
</dbReference>
<evidence type="ECO:0000313" key="3">
    <source>
        <dbReference type="Proteomes" id="UP000483802"/>
    </source>
</evidence>
<keyword evidence="3" id="KW-1185">Reference proteome</keyword>
<gene>
    <name evidence="2" type="ORF">GPA10_09365</name>
</gene>
<dbReference type="GO" id="GO:0005524">
    <property type="term" value="F:ATP binding"/>
    <property type="evidence" value="ECO:0007669"/>
    <property type="project" value="InterPro"/>
</dbReference>
<dbReference type="GO" id="GO:0003910">
    <property type="term" value="F:DNA ligase (ATP) activity"/>
    <property type="evidence" value="ECO:0007669"/>
    <property type="project" value="InterPro"/>
</dbReference>
<dbReference type="Pfam" id="PF01068">
    <property type="entry name" value="DNA_ligase_A_M"/>
    <property type="match status" value="1"/>
</dbReference>
<sequence length="130" mass="14656">MPDATALDGELIVREAGEAGRIAFERLQNRLRRRRAGARQAATAAPAHYVAFDLLRHSGTVTTHWPYHQRRTTLETLFRQQRLTAPWALCPATTDPVGTCGRVGRRLPPPGFLVHRNSDQDVCRWTSDRS</sequence>
<name>A0A6L6WRR6_9ACTN</name>
<dbReference type="InterPro" id="IPR012310">
    <property type="entry name" value="DNA_ligase_ATP-dep_cent"/>
</dbReference>